<evidence type="ECO:0000256" key="13">
    <source>
        <dbReference type="ARBA" id="ARBA00080354"/>
    </source>
</evidence>
<dbReference type="InterPro" id="IPR015507">
    <property type="entry name" value="rRNA-MeTfrase_E"/>
</dbReference>
<keyword evidence="8" id="KW-0496">Mitochondrion</keyword>
<dbReference type="GeneID" id="105304470"/>
<evidence type="ECO:0000256" key="4">
    <source>
        <dbReference type="ARBA" id="ARBA00022603"/>
    </source>
</evidence>
<evidence type="ECO:0000256" key="8">
    <source>
        <dbReference type="ARBA" id="ARBA00023128"/>
    </source>
</evidence>
<dbReference type="KEGG" id="pvp:105304470"/>
<comment type="function">
    <text evidence="11">S-adenosyl-L-methionine-dependent 2'-O-ribose methyltransferase that catalyzes the formation of 2'-O-methyluridine at position 1369 (Um1369) in the 16S mitochondrial large subunit ribosomal RNA (mtLSU rRNA), a universally conserved modification in the peptidyl transferase domain of the mtLSU rRNA. This activity may require prior 2'-O-methylguanosine modification at position 1370 (Gm1370) by MRM3. Essential for late-stage assembly of mtLSU required for efficient translation of mitochondrial DNA encoded proteins; methyltransferase activity is not required for this function. Essential for mitochondrial respiratory function.</text>
</comment>
<evidence type="ECO:0000256" key="10">
    <source>
        <dbReference type="ARBA" id="ARBA00051808"/>
    </source>
</evidence>
<name>A0A6P6BSR2_PTEVA</name>
<evidence type="ECO:0000256" key="12">
    <source>
        <dbReference type="ARBA" id="ARBA00076606"/>
    </source>
</evidence>
<dbReference type="PANTHER" id="PTHR10920">
    <property type="entry name" value="RIBOSOMAL RNA METHYLTRANSFERASE"/>
    <property type="match status" value="1"/>
</dbReference>
<dbReference type="Gene3D" id="3.40.50.150">
    <property type="entry name" value="Vaccinia Virus protein VP39"/>
    <property type="match status" value="1"/>
</dbReference>
<keyword evidence="5" id="KW-0808">Transferase</keyword>
<dbReference type="HAMAP" id="MF_01547">
    <property type="entry name" value="RNA_methyltr_E"/>
    <property type="match status" value="1"/>
</dbReference>
<organism evidence="16 17">
    <name type="scientific">Pteropus vampyrus</name>
    <name type="common">Large flying fox</name>
    <dbReference type="NCBI Taxonomy" id="132908"/>
    <lineage>
        <taxon>Eukaryota</taxon>
        <taxon>Metazoa</taxon>
        <taxon>Chordata</taxon>
        <taxon>Craniata</taxon>
        <taxon>Vertebrata</taxon>
        <taxon>Euteleostomi</taxon>
        <taxon>Mammalia</taxon>
        <taxon>Eutheria</taxon>
        <taxon>Laurasiatheria</taxon>
        <taxon>Chiroptera</taxon>
        <taxon>Yinpterochiroptera</taxon>
        <taxon>Pteropodoidea</taxon>
        <taxon>Pteropodidae</taxon>
        <taxon>Pteropodinae</taxon>
        <taxon>Pteropus</taxon>
    </lineage>
</organism>
<evidence type="ECO:0000256" key="1">
    <source>
        <dbReference type="ARBA" id="ARBA00004173"/>
    </source>
</evidence>
<evidence type="ECO:0000256" key="14">
    <source>
        <dbReference type="ARBA" id="ARBA00082868"/>
    </source>
</evidence>
<dbReference type="Proteomes" id="UP000515202">
    <property type="component" value="Unplaced"/>
</dbReference>
<protein>
    <recommendedName>
        <fullName evidence="9">rRNA methyltransferase 2, mitochondrial</fullName>
    </recommendedName>
    <alternativeName>
        <fullName evidence="14">16S rRNA (uridine(1369)-2'-O)-methyltransferase</fullName>
    </alternativeName>
    <alternativeName>
        <fullName evidence="12">16S rRNA [Um1369] 2'-O-methyltransferase</fullName>
    </alternativeName>
    <alternativeName>
        <fullName evidence="13">Protein ftsJ homolog 2</fullName>
    </alternativeName>
</protein>
<dbReference type="SUPFAM" id="SSF53335">
    <property type="entry name" value="S-adenosyl-L-methionine-dependent methyltransferases"/>
    <property type="match status" value="1"/>
</dbReference>
<keyword evidence="3" id="KW-0698">rRNA processing</keyword>
<evidence type="ECO:0000259" key="15">
    <source>
        <dbReference type="Pfam" id="PF01728"/>
    </source>
</evidence>
<dbReference type="OrthoDB" id="20105at2759"/>
<evidence type="ECO:0000313" key="17">
    <source>
        <dbReference type="RefSeq" id="XP_023378141.1"/>
    </source>
</evidence>
<dbReference type="RefSeq" id="XP_023378141.1">
    <property type="nucleotide sequence ID" value="XM_023522373.1"/>
</dbReference>
<proteinExistence type="inferred from homology"/>
<dbReference type="Pfam" id="PF01728">
    <property type="entry name" value="FtsJ"/>
    <property type="match status" value="1"/>
</dbReference>
<comment type="catalytic activity">
    <reaction evidence="10">
        <text>uridine(1369) in 16S rRNA + S-adenosyl-L-methionine = 2'-O-methyluridine(1369) in 16S rRNA + S-adenosyl-L-homocysteine + H(+)</text>
        <dbReference type="Rhea" id="RHEA:47764"/>
        <dbReference type="Rhea" id="RHEA-COMP:11903"/>
        <dbReference type="Rhea" id="RHEA-COMP:11904"/>
        <dbReference type="ChEBI" id="CHEBI:15378"/>
        <dbReference type="ChEBI" id="CHEBI:57856"/>
        <dbReference type="ChEBI" id="CHEBI:59789"/>
        <dbReference type="ChEBI" id="CHEBI:65315"/>
        <dbReference type="ChEBI" id="CHEBI:74478"/>
    </reaction>
</comment>
<keyword evidence="16" id="KW-1185">Reference proteome</keyword>
<evidence type="ECO:0000256" key="6">
    <source>
        <dbReference type="ARBA" id="ARBA00022691"/>
    </source>
</evidence>
<sequence length="357" mass="39191">MRLTPQYIWWLLRMGLEKNAVKHGLQDGVRALQPEVSVDSSKMEVPTALAPSQHGGEGQASGLAVALRGRPLVLCVEDVHARDLGSPTDSNLMQPTLRGLRAPVDLCDASLPALFLIRSWKLVCALQRQSLHTAGSHYKARTGAEHLWLTRHLKDPFVKAAKLESYRCRSAFKLLEVDEKHRILRPGLRVLDCGAAPGAWSQVSVQRVNAAGTEPSTPVGFVLGVDLLHISPLEGATFLCPANVTDPGTFQRIQELLPGGRADVILSDMAPNATGIRGLDHDRIIGLCLSLLDMAPHILHPGGTFLCKTWAGSQSHRLQKRLTEEFQNTRIVKPEASRKESSEVYLLATQYRRAVKD</sequence>
<dbReference type="CTD" id="29960"/>
<evidence type="ECO:0000256" key="11">
    <source>
        <dbReference type="ARBA" id="ARBA00058412"/>
    </source>
</evidence>
<gene>
    <name evidence="17" type="primary">MRM2</name>
</gene>
<dbReference type="InterPro" id="IPR050082">
    <property type="entry name" value="RNA_methyltr_RlmE"/>
</dbReference>
<dbReference type="GO" id="GO:1902775">
    <property type="term" value="P:mitochondrial large ribosomal subunit assembly"/>
    <property type="evidence" value="ECO:0007669"/>
    <property type="project" value="UniProtKB-ARBA"/>
</dbReference>
<comment type="similarity">
    <text evidence="2">Belongs to the class I-like SAM-binding methyltransferase superfamily. RNA methyltransferase RlmE family.</text>
</comment>
<comment type="subcellular location">
    <subcellularLocation>
        <location evidence="1">Mitochondrion</location>
    </subcellularLocation>
</comment>
<dbReference type="GO" id="GO:0008650">
    <property type="term" value="F:rRNA (uridine-2'-O-)-methyltransferase activity"/>
    <property type="evidence" value="ECO:0007669"/>
    <property type="project" value="TreeGrafter"/>
</dbReference>
<feature type="domain" description="Ribosomal RNA methyltransferase FtsJ" evidence="15">
    <location>
        <begin position="166"/>
        <end position="350"/>
    </location>
</feature>
<keyword evidence="4 17" id="KW-0489">Methyltransferase</keyword>
<reference evidence="17" key="1">
    <citation type="submission" date="2025-08" db="UniProtKB">
        <authorList>
            <consortium name="RefSeq"/>
        </authorList>
    </citation>
    <scope>IDENTIFICATION</scope>
    <source>
        <tissue evidence="17">Kidney</tissue>
    </source>
</reference>
<dbReference type="FunFam" id="3.40.50.150:FF:000129">
    <property type="entry name" value="Mitochondrial rRNA methyltransferase 2"/>
    <property type="match status" value="1"/>
</dbReference>
<keyword evidence="6" id="KW-0949">S-adenosyl-L-methionine</keyword>
<dbReference type="InterPro" id="IPR029063">
    <property type="entry name" value="SAM-dependent_MTases_sf"/>
</dbReference>
<evidence type="ECO:0000256" key="7">
    <source>
        <dbReference type="ARBA" id="ARBA00022946"/>
    </source>
</evidence>
<accession>A0A6P6BSR2</accession>
<evidence type="ECO:0000256" key="9">
    <source>
        <dbReference type="ARBA" id="ARBA00041184"/>
    </source>
</evidence>
<evidence type="ECO:0000256" key="5">
    <source>
        <dbReference type="ARBA" id="ARBA00022679"/>
    </source>
</evidence>
<dbReference type="GO" id="GO:0005759">
    <property type="term" value="C:mitochondrial matrix"/>
    <property type="evidence" value="ECO:0007669"/>
    <property type="project" value="UniProtKB-ARBA"/>
</dbReference>
<evidence type="ECO:0000313" key="16">
    <source>
        <dbReference type="Proteomes" id="UP000515202"/>
    </source>
</evidence>
<dbReference type="AlphaFoldDB" id="A0A6P6BSR2"/>
<dbReference type="InterPro" id="IPR002877">
    <property type="entry name" value="RNA_MeTrfase_FtsJ_dom"/>
</dbReference>
<keyword evidence="7" id="KW-0809">Transit peptide</keyword>
<evidence type="ECO:0000256" key="2">
    <source>
        <dbReference type="ARBA" id="ARBA00009258"/>
    </source>
</evidence>
<evidence type="ECO:0000256" key="3">
    <source>
        <dbReference type="ARBA" id="ARBA00022552"/>
    </source>
</evidence>
<dbReference type="PANTHER" id="PTHR10920:SF18">
    <property type="entry name" value="RRNA METHYLTRANSFERASE 2, MITOCHONDRIAL"/>
    <property type="match status" value="1"/>
</dbReference>